<dbReference type="Gene3D" id="3.80.10.10">
    <property type="entry name" value="Ribonuclease Inhibitor"/>
    <property type="match status" value="1"/>
</dbReference>
<dbReference type="Gene3D" id="1.20.1280.50">
    <property type="match status" value="1"/>
</dbReference>
<dbReference type="PROSITE" id="PS50181">
    <property type="entry name" value="FBOX"/>
    <property type="match status" value="1"/>
</dbReference>
<feature type="region of interest" description="Disordered" evidence="2">
    <location>
        <begin position="761"/>
        <end position="784"/>
    </location>
</feature>
<comment type="subcellular location">
    <subcellularLocation>
        <location evidence="1">Cytoplasm</location>
        <location evidence="1">Cytoskeleton</location>
        <location evidence="1">Cilium axoneme</location>
    </subcellularLocation>
</comment>
<organism evidence="5 6">
    <name type="scientific">Tetradesmus obliquus</name>
    <name type="common">Green alga</name>
    <name type="synonym">Acutodesmus obliquus</name>
    <dbReference type="NCBI Taxonomy" id="3088"/>
    <lineage>
        <taxon>Eukaryota</taxon>
        <taxon>Viridiplantae</taxon>
        <taxon>Chlorophyta</taxon>
        <taxon>core chlorophytes</taxon>
        <taxon>Chlorophyceae</taxon>
        <taxon>CS clade</taxon>
        <taxon>Sphaeropleales</taxon>
        <taxon>Scenedesmaceae</taxon>
        <taxon>Tetradesmus</taxon>
    </lineage>
</organism>
<dbReference type="AlphaFoldDB" id="A0A383W2T7"/>
<feature type="compositionally biased region" description="Basic and acidic residues" evidence="2">
    <location>
        <begin position="761"/>
        <end position="774"/>
    </location>
</feature>
<sequence>MEQHLQNSSPAGLLQGTPPQQSSSPASFLQGTSPKQSSSPALFLQGTSPQHSSNSNSAPFLQGTIPQHSSNSPASFLQGTLPRQSSTSLVSLLQGTLPHQLQQLLAKLLRHEQHSRPSPILNTAQQQQQQHSPTSVHDLPQALLVEVLRHVQLQERLGSCSLVCSAWRAAAPAATSAVSIRLDGYSSDEEEADEGWDCAGGAAEKVLASSSSLPCFQQWLDARGSAAVAHLSVKAAAALRFNGTPVLQLPFGKLQRLQSLTCCAMWLQEQQQHQLESLPSLRTSNAAADASSSSSTGSSNSSSSSSTAPLQASLCSLTRLTSLRLWQTSYCCSGGLAALSTLTGLQQLQLLCVYTRHSGQQRWQDGPLQEITYLSLLTQLTRLDLDTHLLPAGSSGVFSALQQLQVLNLQGGGSWPFRLNLLQQLPLSITHLVLNGYFEEPFSISMVPALAQLSGLQHLDISQPVSERSDWPDGDVCGGIEVDFLASMQNLGQLQVLRLQGSLCRNTVPALLGVMPRLTSLVELLVTGHDSDEDNIPQPVRDVTKYSALLSAAAHLTFFSLTSGESCMLPAGCGKHMFPAGKQLLQLKQLQQGPLCAVFADMGGYEHKMYFAGEQHNGIAAPDACIGAGDVARLVCCCPGLERLWIPGLVQPGVDVWDDAVAVSVLAELRSLQELGVCDEPQLTDQGLLAFAALTRLTKLCLLCCGLGEALPRYLNGKLATEEDEEEGYFIVWAQEHLPAVWLQLLATHSKVCGEQAQERLAAHEADNPDRPIQERQQQQPSAAEVAAAAAPSAELSAHVDDSSGVAAAAAAVLDGVPAAAAASEQQSAVHQPGLPARQAFRALAAAASTWWAAIGLWVRTSIVLQLGLAMAAVAVLLMLFAQESVRQGTVEEQCRRSAALSPPAARARIMRMLAALLAAAAAAAMFAGKRGVRPVLYAACLALAVNLWAISSEDACKRFVGFYEWPAAAGLCLVKLLGG</sequence>
<keyword evidence="3" id="KW-1133">Transmembrane helix</keyword>
<keyword evidence="6" id="KW-1185">Reference proteome</keyword>
<feature type="transmembrane region" description="Helical" evidence="3">
    <location>
        <begin position="864"/>
        <end position="882"/>
    </location>
</feature>
<dbReference type="SUPFAM" id="SSF52047">
    <property type="entry name" value="RNI-like"/>
    <property type="match status" value="1"/>
</dbReference>
<proteinExistence type="predicted"/>
<feature type="transmembrane region" description="Helical" evidence="3">
    <location>
        <begin position="936"/>
        <end position="952"/>
    </location>
</feature>
<protein>
    <recommendedName>
        <fullName evidence="4">F-box domain-containing protein</fullName>
    </recommendedName>
</protein>
<evidence type="ECO:0000256" key="2">
    <source>
        <dbReference type="SAM" id="MobiDB-lite"/>
    </source>
</evidence>
<feature type="compositionally biased region" description="Polar residues" evidence="2">
    <location>
        <begin position="17"/>
        <end position="80"/>
    </location>
</feature>
<accession>A0A383W2T7</accession>
<name>A0A383W2T7_TETOB</name>
<gene>
    <name evidence="5" type="ORF">BQ4739_LOCUS11130</name>
</gene>
<feature type="domain" description="F-box" evidence="4">
    <location>
        <begin position="133"/>
        <end position="182"/>
    </location>
</feature>
<dbReference type="SUPFAM" id="SSF81383">
    <property type="entry name" value="F-box domain"/>
    <property type="match status" value="1"/>
</dbReference>
<dbReference type="GO" id="GO:0005930">
    <property type="term" value="C:axoneme"/>
    <property type="evidence" value="ECO:0007669"/>
    <property type="project" value="UniProtKB-SubCell"/>
</dbReference>
<evidence type="ECO:0000256" key="3">
    <source>
        <dbReference type="SAM" id="Phobius"/>
    </source>
</evidence>
<feature type="compositionally biased region" description="Polar residues" evidence="2">
    <location>
        <begin position="1"/>
        <end position="10"/>
    </location>
</feature>
<dbReference type="InterPro" id="IPR032675">
    <property type="entry name" value="LRR_dom_sf"/>
</dbReference>
<dbReference type="Pfam" id="PF00646">
    <property type="entry name" value="F-box"/>
    <property type="match status" value="1"/>
</dbReference>
<evidence type="ECO:0000313" key="6">
    <source>
        <dbReference type="Proteomes" id="UP000256970"/>
    </source>
</evidence>
<keyword evidence="3" id="KW-0812">Transmembrane</keyword>
<dbReference type="InterPro" id="IPR036047">
    <property type="entry name" value="F-box-like_dom_sf"/>
</dbReference>
<evidence type="ECO:0000313" key="5">
    <source>
        <dbReference type="EMBL" id="SZX70976.1"/>
    </source>
</evidence>
<keyword evidence="3" id="KW-0472">Membrane</keyword>
<dbReference type="Proteomes" id="UP000256970">
    <property type="component" value="Unassembled WGS sequence"/>
</dbReference>
<evidence type="ECO:0000256" key="1">
    <source>
        <dbReference type="ARBA" id="ARBA00004430"/>
    </source>
</evidence>
<feature type="region of interest" description="Disordered" evidence="2">
    <location>
        <begin position="286"/>
        <end position="306"/>
    </location>
</feature>
<feature type="transmembrane region" description="Helical" evidence="3">
    <location>
        <begin position="910"/>
        <end position="929"/>
    </location>
</feature>
<dbReference type="EMBL" id="FNXT01001021">
    <property type="protein sequence ID" value="SZX70976.1"/>
    <property type="molecule type" value="Genomic_DNA"/>
</dbReference>
<dbReference type="InterPro" id="IPR001810">
    <property type="entry name" value="F-box_dom"/>
</dbReference>
<reference evidence="5 6" key="1">
    <citation type="submission" date="2016-10" db="EMBL/GenBank/DDBJ databases">
        <authorList>
            <person name="Cai Z."/>
        </authorList>
    </citation>
    <scope>NUCLEOTIDE SEQUENCE [LARGE SCALE GENOMIC DNA]</scope>
</reference>
<feature type="transmembrane region" description="Helical" evidence="3">
    <location>
        <begin position="840"/>
        <end position="859"/>
    </location>
</feature>
<evidence type="ECO:0000259" key="4">
    <source>
        <dbReference type="PROSITE" id="PS50181"/>
    </source>
</evidence>
<feature type="region of interest" description="Disordered" evidence="2">
    <location>
        <begin position="1"/>
        <end position="80"/>
    </location>
</feature>